<dbReference type="InterPro" id="IPR036259">
    <property type="entry name" value="MFS_trans_sf"/>
</dbReference>
<protein>
    <submittedName>
        <fullName evidence="8">MFS transporter</fullName>
    </submittedName>
</protein>
<keyword evidence="5 7" id="KW-1133">Transmembrane helix</keyword>
<keyword evidence="2" id="KW-0813">Transport</keyword>
<feature type="transmembrane region" description="Helical" evidence="7">
    <location>
        <begin position="70"/>
        <end position="88"/>
    </location>
</feature>
<accession>A0ABT2JP43</accession>
<evidence type="ECO:0000256" key="7">
    <source>
        <dbReference type="SAM" id="Phobius"/>
    </source>
</evidence>
<evidence type="ECO:0000256" key="6">
    <source>
        <dbReference type="ARBA" id="ARBA00023136"/>
    </source>
</evidence>
<keyword evidence="6 7" id="KW-0472">Membrane</keyword>
<feature type="transmembrane region" description="Helical" evidence="7">
    <location>
        <begin position="37"/>
        <end position="58"/>
    </location>
</feature>
<feature type="transmembrane region" description="Helical" evidence="7">
    <location>
        <begin position="206"/>
        <end position="224"/>
    </location>
</feature>
<dbReference type="Pfam" id="PF07690">
    <property type="entry name" value="MFS_1"/>
    <property type="match status" value="1"/>
</dbReference>
<dbReference type="Proteomes" id="UP001156389">
    <property type="component" value="Unassembled WGS sequence"/>
</dbReference>
<evidence type="ECO:0000313" key="9">
    <source>
        <dbReference type="Proteomes" id="UP001156389"/>
    </source>
</evidence>
<evidence type="ECO:0000313" key="8">
    <source>
        <dbReference type="EMBL" id="MCT2589643.1"/>
    </source>
</evidence>
<evidence type="ECO:0000256" key="2">
    <source>
        <dbReference type="ARBA" id="ARBA00022448"/>
    </source>
</evidence>
<comment type="caution">
    <text evidence="8">The sequence shown here is derived from an EMBL/GenBank/DDBJ whole genome shotgun (WGS) entry which is preliminary data.</text>
</comment>
<evidence type="ECO:0000256" key="5">
    <source>
        <dbReference type="ARBA" id="ARBA00022989"/>
    </source>
</evidence>
<dbReference type="PANTHER" id="PTHR23513">
    <property type="entry name" value="INTEGRAL MEMBRANE EFFLUX PROTEIN-RELATED"/>
    <property type="match status" value="1"/>
</dbReference>
<evidence type="ECO:0000256" key="1">
    <source>
        <dbReference type="ARBA" id="ARBA00004429"/>
    </source>
</evidence>
<dbReference type="InterPro" id="IPR011701">
    <property type="entry name" value="MFS"/>
</dbReference>
<feature type="transmembrane region" description="Helical" evidence="7">
    <location>
        <begin position="244"/>
        <end position="263"/>
    </location>
</feature>
<gene>
    <name evidence="8" type="ORF">LHJ74_06845</name>
</gene>
<dbReference type="Gene3D" id="1.20.1250.20">
    <property type="entry name" value="MFS general substrate transporter like domains"/>
    <property type="match status" value="2"/>
</dbReference>
<feature type="transmembrane region" description="Helical" evidence="7">
    <location>
        <begin position="9"/>
        <end position="31"/>
    </location>
</feature>
<feature type="transmembrane region" description="Helical" evidence="7">
    <location>
        <begin position="270"/>
        <end position="290"/>
    </location>
</feature>
<dbReference type="PANTHER" id="PTHR23513:SF9">
    <property type="entry name" value="ENTEROBACTIN EXPORTER ENTS"/>
    <property type="match status" value="1"/>
</dbReference>
<keyword evidence="9" id="KW-1185">Reference proteome</keyword>
<organism evidence="8 9">
    <name type="scientific">Streptomyces gossypii</name>
    <dbReference type="NCBI Taxonomy" id="2883101"/>
    <lineage>
        <taxon>Bacteria</taxon>
        <taxon>Bacillati</taxon>
        <taxon>Actinomycetota</taxon>
        <taxon>Actinomycetes</taxon>
        <taxon>Kitasatosporales</taxon>
        <taxon>Streptomycetaceae</taxon>
        <taxon>Streptomyces</taxon>
    </lineage>
</organism>
<dbReference type="SUPFAM" id="SSF103473">
    <property type="entry name" value="MFS general substrate transporter"/>
    <property type="match status" value="1"/>
</dbReference>
<feature type="transmembrane region" description="Helical" evidence="7">
    <location>
        <begin position="296"/>
        <end position="317"/>
    </location>
</feature>
<feature type="transmembrane region" description="Helical" evidence="7">
    <location>
        <begin position="156"/>
        <end position="178"/>
    </location>
</feature>
<feature type="transmembrane region" description="Helical" evidence="7">
    <location>
        <begin position="338"/>
        <end position="358"/>
    </location>
</feature>
<name>A0ABT2JP43_9ACTN</name>
<keyword evidence="3" id="KW-1003">Cell membrane</keyword>
<dbReference type="RefSeq" id="WP_260216650.1">
    <property type="nucleotide sequence ID" value="NZ_JAJAGO010000003.1"/>
</dbReference>
<evidence type="ECO:0000256" key="3">
    <source>
        <dbReference type="ARBA" id="ARBA00022475"/>
    </source>
</evidence>
<proteinExistence type="predicted"/>
<comment type="subcellular location">
    <subcellularLocation>
        <location evidence="1">Cell inner membrane</location>
        <topology evidence="1">Multi-pass membrane protein</topology>
    </subcellularLocation>
</comment>
<feature type="transmembrane region" description="Helical" evidence="7">
    <location>
        <begin position="364"/>
        <end position="386"/>
    </location>
</feature>
<keyword evidence="4 7" id="KW-0812">Transmembrane</keyword>
<reference evidence="8 9" key="1">
    <citation type="submission" date="2021-10" db="EMBL/GenBank/DDBJ databases">
        <title>Streptomyces gossypii sp. nov., isolated from soil collected from cotton field.</title>
        <authorList>
            <person name="Ge X."/>
            <person name="Chen X."/>
            <person name="Liu W."/>
        </authorList>
    </citation>
    <scope>NUCLEOTIDE SEQUENCE [LARGE SCALE GENOMIC DNA]</scope>
    <source>
        <strain evidence="8 9">N2-109</strain>
    </source>
</reference>
<evidence type="ECO:0000256" key="4">
    <source>
        <dbReference type="ARBA" id="ARBA00022692"/>
    </source>
</evidence>
<sequence>MRGELRRLLVIDGIVSLMGFAYYTVFIAAMFELTGRTADVGIIAAATVLPSLLIVLTAGRFMARFSARRTVSMFTVARVVAFVVAVFVPETMASLLVITALNSLIQQAVRGAKRTLDAERLQPEERRPYNAKRTMLGNLVLIAGPALGGLGITMLGLTWCLIIGAVANVVIVIAMSSLSSRDEEVKATADSGASASATASLHHLRTVPVVLSMIAMYCLVVVILEVESPLMFPFVKEVYQLDGQFVGTLLGLGGLGGIVGAYLAKRYPKVFTESSLSLMIVFDGIVFLTFTQVHDMYVACALFTLMGMMGAVAVVLIEEAVQEHVHAVHRPFVFSVMQFAAGAGGATLGILAAVIAGSVGSKLVLAWCGGAEIVMGLACALIWWAARARARTREPVTLHSTDKDPEPVTRTE</sequence>
<dbReference type="EMBL" id="JAJAGO010000003">
    <property type="protein sequence ID" value="MCT2589643.1"/>
    <property type="molecule type" value="Genomic_DNA"/>
</dbReference>